<protein>
    <submittedName>
        <fullName evidence="1">Uncharacterized protein</fullName>
    </submittedName>
</protein>
<dbReference type="AlphaFoldDB" id="A0A7X3FI24"/>
<dbReference type="RefSeq" id="WP_157335564.1">
    <property type="nucleotide sequence ID" value="NZ_RHLK01000005.1"/>
</dbReference>
<dbReference type="EMBL" id="RHLK01000005">
    <property type="protein sequence ID" value="MVP00110.1"/>
    <property type="molecule type" value="Genomic_DNA"/>
</dbReference>
<dbReference type="Proteomes" id="UP000490800">
    <property type="component" value="Unassembled WGS sequence"/>
</dbReference>
<organism evidence="1 2">
    <name type="scientific">Paenibacillus lutrae</name>
    <dbReference type="NCBI Taxonomy" id="2078573"/>
    <lineage>
        <taxon>Bacteria</taxon>
        <taxon>Bacillati</taxon>
        <taxon>Bacillota</taxon>
        <taxon>Bacilli</taxon>
        <taxon>Bacillales</taxon>
        <taxon>Paenibacillaceae</taxon>
        <taxon>Paenibacillus</taxon>
    </lineage>
</organism>
<gene>
    <name evidence="1" type="ORF">EDM21_11370</name>
</gene>
<sequence>MSSARGRGRYPAFNKHAAAAAPSAACLFAGGSGRLKQGEVKINPVGNLEIGLISEDSIFLGHILIFYI</sequence>
<evidence type="ECO:0000313" key="2">
    <source>
        <dbReference type="Proteomes" id="UP000490800"/>
    </source>
</evidence>
<reference evidence="1 2" key="1">
    <citation type="journal article" date="2019" name="Microorganisms">
        <title>Paenibacillus lutrae sp. nov., A Chitinolytic Species Isolated from A River Otter in Castril Natural Park, Granada, Spain.</title>
        <authorList>
            <person name="Rodriguez M."/>
            <person name="Reina J.C."/>
            <person name="Bejar V."/>
            <person name="Llamas I."/>
        </authorList>
    </citation>
    <scope>NUCLEOTIDE SEQUENCE [LARGE SCALE GENOMIC DNA]</scope>
    <source>
        <strain evidence="1 2">N10</strain>
    </source>
</reference>
<accession>A0A7X3FI24</accession>
<proteinExistence type="predicted"/>
<keyword evidence="2" id="KW-1185">Reference proteome</keyword>
<name>A0A7X3FI24_9BACL</name>
<comment type="caution">
    <text evidence="1">The sequence shown here is derived from an EMBL/GenBank/DDBJ whole genome shotgun (WGS) entry which is preliminary data.</text>
</comment>
<evidence type="ECO:0000313" key="1">
    <source>
        <dbReference type="EMBL" id="MVP00110.1"/>
    </source>
</evidence>